<gene>
    <name evidence="1" type="ORF">KI659_17515</name>
</gene>
<dbReference type="Proteomes" id="UP001319104">
    <property type="component" value="Unassembled WGS sequence"/>
</dbReference>
<organism evidence="1 2">
    <name type="scientific">Litoribacter ruber</name>
    <dbReference type="NCBI Taxonomy" id="702568"/>
    <lineage>
        <taxon>Bacteria</taxon>
        <taxon>Pseudomonadati</taxon>
        <taxon>Bacteroidota</taxon>
        <taxon>Cytophagia</taxon>
        <taxon>Cytophagales</taxon>
        <taxon>Cyclobacteriaceae</taxon>
        <taxon>Litoribacter</taxon>
    </lineage>
</organism>
<proteinExistence type="predicted"/>
<evidence type="ECO:0000313" key="2">
    <source>
        <dbReference type="Proteomes" id="UP001319104"/>
    </source>
</evidence>
<dbReference type="EMBL" id="JAHCMY010000020">
    <property type="protein sequence ID" value="MBS9525823.1"/>
    <property type="molecule type" value="Genomic_DNA"/>
</dbReference>
<sequence length="110" mass="12258">MKTAIIGSANFRDWDAFKNSLIGLNISQIIINGDRGAARFAKRYAKINRLPLMHITHHKNLGQLEKSQNHLEIIDACECIVVFCNGSSSELSPIIQLARQMGKKISLVIV</sequence>
<dbReference type="AlphaFoldDB" id="A0AAP2CJC5"/>
<comment type="caution">
    <text evidence="1">The sequence shown here is derived from an EMBL/GenBank/DDBJ whole genome shotgun (WGS) entry which is preliminary data.</text>
</comment>
<name>A0AAP2CJC5_9BACT</name>
<reference evidence="1 2" key="1">
    <citation type="submission" date="2021-05" db="EMBL/GenBank/DDBJ databases">
        <authorList>
            <person name="Zhang Z.D."/>
            <person name="Osman G."/>
        </authorList>
    </citation>
    <scope>NUCLEOTIDE SEQUENCE [LARGE SCALE GENOMIC DNA]</scope>
    <source>
        <strain evidence="1 2">KCTC 32217</strain>
    </source>
</reference>
<evidence type="ECO:0000313" key="1">
    <source>
        <dbReference type="EMBL" id="MBS9525823.1"/>
    </source>
</evidence>
<accession>A0AAP2CJC5</accession>
<protein>
    <recommendedName>
        <fullName evidence="3">DUF2493 domain-containing protein</fullName>
    </recommendedName>
</protein>
<keyword evidence="2" id="KW-1185">Reference proteome</keyword>
<evidence type="ECO:0008006" key="3">
    <source>
        <dbReference type="Google" id="ProtNLM"/>
    </source>
</evidence>
<dbReference type="RefSeq" id="WP_213946683.1">
    <property type="nucleotide sequence ID" value="NZ_JAHCMY010000020.1"/>
</dbReference>